<reference evidence="3 4" key="1">
    <citation type="journal article" date="2016" name="Int. J. Syst. Evol. Microbiol.">
        <title>Peptococcus simiae sp. nov., isolated from rhesus macaque faeces and emended description of the genus Peptococcus.</title>
        <authorList>
            <person name="Shkoporov A.N."/>
            <person name="Efimov B.A."/>
            <person name="Kondova I."/>
            <person name="Ouwerling B."/>
            <person name="Chaplin A.V."/>
            <person name="Shcherbakova V.A."/>
            <person name="Langermans J.A.M."/>
        </authorList>
    </citation>
    <scope>NUCLEOTIDE SEQUENCE [LARGE SCALE GENOMIC DNA]</scope>
    <source>
        <strain evidence="3 4">M108</strain>
    </source>
</reference>
<comment type="catalytic activity">
    <reaction evidence="1">
        <text>N-terminal L-alanyl-[ribosomal protein bS18] + acetyl-CoA = N-terminal N(alpha)-acetyl-L-alanyl-[ribosomal protein bS18] + CoA + H(+)</text>
        <dbReference type="Rhea" id="RHEA:43756"/>
        <dbReference type="Rhea" id="RHEA-COMP:10676"/>
        <dbReference type="Rhea" id="RHEA-COMP:10677"/>
        <dbReference type="ChEBI" id="CHEBI:15378"/>
        <dbReference type="ChEBI" id="CHEBI:57287"/>
        <dbReference type="ChEBI" id="CHEBI:57288"/>
        <dbReference type="ChEBI" id="CHEBI:64718"/>
        <dbReference type="ChEBI" id="CHEBI:83683"/>
        <dbReference type="EC" id="2.3.1.266"/>
    </reaction>
</comment>
<dbReference type="GO" id="GO:0005840">
    <property type="term" value="C:ribosome"/>
    <property type="evidence" value="ECO:0007669"/>
    <property type="project" value="UniProtKB-KW"/>
</dbReference>
<dbReference type="PROSITE" id="PS51186">
    <property type="entry name" value="GNAT"/>
    <property type="match status" value="1"/>
</dbReference>
<feature type="domain" description="N-acetyltransferase" evidence="2">
    <location>
        <begin position="2"/>
        <end position="144"/>
    </location>
</feature>
<evidence type="ECO:0000313" key="3">
    <source>
        <dbReference type="EMBL" id="MFM9413299.1"/>
    </source>
</evidence>
<accession>A0ABW9GXD3</accession>
<comment type="caution">
    <text evidence="3">The sequence shown here is derived from an EMBL/GenBank/DDBJ whole genome shotgun (WGS) entry which is preliminary data.</text>
</comment>
<comment type="function">
    <text evidence="1">Acetylates the N-terminal alanine of ribosomal protein bS18.</text>
</comment>
<dbReference type="InterPro" id="IPR000182">
    <property type="entry name" value="GNAT_dom"/>
</dbReference>
<proteinExistence type="inferred from homology"/>
<dbReference type="InterPro" id="IPR016181">
    <property type="entry name" value="Acyl_CoA_acyltransferase"/>
</dbReference>
<evidence type="ECO:0000256" key="1">
    <source>
        <dbReference type="RuleBase" id="RU363094"/>
    </source>
</evidence>
<dbReference type="PANTHER" id="PTHR43617">
    <property type="entry name" value="L-AMINO ACID N-ACETYLTRANSFERASE"/>
    <property type="match status" value="1"/>
</dbReference>
<dbReference type="EMBL" id="JBJUVG010000002">
    <property type="protein sequence ID" value="MFM9413299.1"/>
    <property type="molecule type" value="Genomic_DNA"/>
</dbReference>
<dbReference type="SUPFAM" id="SSF55729">
    <property type="entry name" value="Acyl-CoA N-acyltransferases (Nat)"/>
    <property type="match status" value="1"/>
</dbReference>
<keyword evidence="1" id="KW-0963">Cytoplasm</keyword>
<organism evidence="3 4">
    <name type="scientific">Peptococcus simiae</name>
    <dbReference type="NCBI Taxonomy" id="1643805"/>
    <lineage>
        <taxon>Bacteria</taxon>
        <taxon>Bacillati</taxon>
        <taxon>Bacillota</taxon>
        <taxon>Clostridia</taxon>
        <taxon>Eubacteriales</taxon>
        <taxon>Peptococcaceae</taxon>
        <taxon>Peptococcus</taxon>
    </lineage>
</organism>
<keyword evidence="3" id="KW-0687">Ribonucleoprotein</keyword>
<dbReference type="Proteomes" id="UP001631949">
    <property type="component" value="Unassembled WGS sequence"/>
</dbReference>
<dbReference type="CDD" id="cd04301">
    <property type="entry name" value="NAT_SF"/>
    <property type="match status" value="1"/>
</dbReference>
<gene>
    <name evidence="3" type="primary">rimI</name>
    <name evidence="3" type="ORF">ACKQTC_02820</name>
</gene>
<keyword evidence="3" id="KW-0012">Acyltransferase</keyword>
<comment type="subcellular location">
    <subcellularLocation>
        <location evidence="1">Cytoplasm</location>
    </subcellularLocation>
</comment>
<sequence length="144" mass="16328">MIEVRPCTFADLPALIRVEQETFAHPWTKESLHTALSARETHLALLAAEEGQVFAYALFQYLLDEGELWRLASLPAQQNRGLGQRLLETGLDALQAKGVHRVFLEVAADNGPAIHLYEKLAFERIAVRPNYYGQTDGYIYRWEG</sequence>
<keyword evidence="3" id="KW-0808">Transferase</keyword>
<name>A0ABW9GXD3_9FIRM</name>
<dbReference type="RefSeq" id="WP_408976910.1">
    <property type="nucleotide sequence ID" value="NZ_JBJUVG010000002.1"/>
</dbReference>
<comment type="similarity">
    <text evidence="1">Belongs to the acetyltransferase family. RimI subfamily.</text>
</comment>
<keyword evidence="4" id="KW-1185">Reference proteome</keyword>
<evidence type="ECO:0000259" key="2">
    <source>
        <dbReference type="PROSITE" id="PS51186"/>
    </source>
</evidence>
<dbReference type="InterPro" id="IPR050276">
    <property type="entry name" value="MshD_Acetyltransferase"/>
</dbReference>
<dbReference type="Pfam" id="PF00583">
    <property type="entry name" value="Acetyltransf_1"/>
    <property type="match status" value="1"/>
</dbReference>
<keyword evidence="3" id="KW-0689">Ribosomal protein</keyword>
<dbReference type="InterPro" id="IPR006464">
    <property type="entry name" value="AcTrfase_RimI/Ard1"/>
</dbReference>
<dbReference type="NCBIfam" id="TIGR01575">
    <property type="entry name" value="rimI"/>
    <property type="match status" value="1"/>
</dbReference>
<dbReference type="EC" id="2.3.1.266" evidence="1"/>
<dbReference type="GO" id="GO:0008999">
    <property type="term" value="F:protein-N-terminal-alanine acetyltransferase activity"/>
    <property type="evidence" value="ECO:0007669"/>
    <property type="project" value="UniProtKB-EC"/>
</dbReference>
<dbReference type="PANTHER" id="PTHR43617:SF20">
    <property type="entry name" value="N-ALPHA-ACETYLTRANSFERASE RIMI"/>
    <property type="match status" value="1"/>
</dbReference>
<protein>
    <recommendedName>
        <fullName evidence="1">[Ribosomal protein bS18]-alanine N-acetyltransferase</fullName>
        <ecNumber evidence="1">2.3.1.266</ecNumber>
    </recommendedName>
</protein>
<evidence type="ECO:0000313" key="4">
    <source>
        <dbReference type="Proteomes" id="UP001631949"/>
    </source>
</evidence>
<dbReference type="Gene3D" id="3.40.630.30">
    <property type="match status" value="1"/>
</dbReference>